<dbReference type="Gene3D" id="2.40.128.490">
    <property type="entry name" value="Uncharacterised protein PF14869, DUF4488"/>
    <property type="match status" value="1"/>
</dbReference>
<dbReference type="KEGG" id="tpsc:RBB77_00365"/>
<dbReference type="InterPro" id="IPR024311">
    <property type="entry name" value="Lipocalin-like"/>
</dbReference>
<gene>
    <name evidence="3" type="ORF">RBB77_00365</name>
</gene>
<sequence length="157" mass="17561">MICLIALACSIAMTGLGRAQPAKRRDTHLSDKEKLIGAWHLARIDSPGPDGKTVDMPQPVGMLIYTRDGHISVQLMYPKSAGTHSNEYILDGYEASFGSYDVDESTHTLTHHVQASNTRDLLVGKDLPRSYQFTQDGHLIIKSTQPDEHWSVTWEHY</sequence>
<evidence type="ECO:0000256" key="1">
    <source>
        <dbReference type="SAM" id="SignalP"/>
    </source>
</evidence>
<feature type="signal peptide" evidence="1">
    <location>
        <begin position="1"/>
        <end position="19"/>
    </location>
</feature>
<feature type="chain" id="PRO_5043817971" evidence="1">
    <location>
        <begin position="20"/>
        <end position="157"/>
    </location>
</feature>
<dbReference type="RefSeq" id="WP_353064205.1">
    <property type="nucleotide sequence ID" value="NZ_CP132942.1"/>
</dbReference>
<evidence type="ECO:0000259" key="2">
    <source>
        <dbReference type="Pfam" id="PF13924"/>
    </source>
</evidence>
<organism evidence="3">
    <name type="scientific">Tunturiibacter psychrotolerans</name>
    <dbReference type="NCBI Taxonomy" id="3069686"/>
    <lineage>
        <taxon>Bacteria</taxon>
        <taxon>Pseudomonadati</taxon>
        <taxon>Acidobacteriota</taxon>
        <taxon>Terriglobia</taxon>
        <taxon>Terriglobales</taxon>
        <taxon>Acidobacteriaceae</taxon>
        <taxon>Tunturiibacter</taxon>
    </lineage>
</organism>
<feature type="domain" description="Lipocalin-like" evidence="2">
    <location>
        <begin position="36"/>
        <end position="144"/>
    </location>
</feature>
<accession>A0AAU7ZR02</accession>
<dbReference type="Pfam" id="PF13924">
    <property type="entry name" value="Lipocalin_5"/>
    <property type="match status" value="1"/>
</dbReference>
<dbReference type="EMBL" id="CP132942">
    <property type="protein sequence ID" value="XCB33367.1"/>
    <property type="molecule type" value="Genomic_DNA"/>
</dbReference>
<evidence type="ECO:0000313" key="3">
    <source>
        <dbReference type="EMBL" id="XCB33367.1"/>
    </source>
</evidence>
<protein>
    <submittedName>
        <fullName evidence="3">Lipocalin-like domain-containing protein</fullName>
    </submittedName>
</protein>
<proteinExistence type="predicted"/>
<name>A0AAU7ZR02_9BACT</name>
<reference evidence="3" key="2">
    <citation type="journal article" date="2024" name="Environ. Microbiol.">
        <title>Genome analysis and description of Tunturibacter gen. nov. expands the diversity of Terriglobia in tundra soils.</title>
        <authorList>
            <person name="Messyasz A."/>
            <person name="Mannisto M.K."/>
            <person name="Kerkhof L.J."/>
            <person name="Haggblom M.M."/>
        </authorList>
    </citation>
    <scope>NUCLEOTIDE SEQUENCE</scope>
    <source>
        <strain evidence="3">X5P6</strain>
    </source>
</reference>
<keyword evidence="1" id="KW-0732">Signal</keyword>
<dbReference type="AlphaFoldDB" id="A0AAU7ZR02"/>
<reference evidence="3" key="1">
    <citation type="submission" date="2023-08" db="EMBL/GenBank/DDBJ databases">
        <authorList>
            <person name="Messyasz A."/>
            <person name="Mannisto M.K."/>
            <person name="Kerkhof L.J."/>
            <person name="Haggblom M."/>
        </authorList>
    </citation>
    <scope>NUCLEOTIDE SEQUENCE</scope>
    <source>
        <strain evidence="3">X5P6</strain>
    </source>
</reference>